<feature type="transmembrane region" description="Helical" evidence="1">
    <location>
        <begin position="137"/>
        <end position="156"/>
    </location>
</feature>
<sequence>MSSKMERYVKQIVEQTECSKDEKDDLYEELFIHLQLSQEQFVKEGLSEPEAEEKAIEDFGQEDVIGDQLQQAMFPYRREMLLGLSMASILFTISVYLSQLITEGDAYIPWLLISISISSLLLFISLNKLPQLNRKRWTNSILIIHLLVYLYGWSLASGIDHIVTVVLVLWAWLIILLSLFLVYRTTLHDFQPNGNPLSKKVKLLHVINMTIGIIIIGLTLFFLWAMLAFSGGIELRMLLFGLPFVIWVVLYIAQMKLVKKNKKSAFFMTAISILIVLSIVFYSFIMPMFIY</sequence>
<feature type="transmembrane region" description="Helical" evidence="1">
    <location>
        <begin position="203"/>
        <end position="229"/>
    </location>
</feature>
<feature type="transmembrane region" description="Helical" evidence="1">
    <location>
        <begin position="265"/>
        <end position="290"/>
    </location>
</feature>
<keyword evidence="1" id="KW-0472">Membrane</keyword>
<evidence type="ECO:0000313" key="3">
    <source>
        <dbReference type="Proteomes" id="UP001235343"/>
    </source>
</evidence>
<evidence type="ECO:0000256" key="1">
    <source>
        <dbReference type="SAM" id="Phobius"/>
    </source>
</evidence>
<accession>A0ABT7L4U0</accession>
<dbReference type="NCBIfam" id="NF038403">
    <property type="entry name" value="perm_prefix_1"/>
    <property type="match status" value="1"/>
</dbReference>
<protein>
    <submittedName>
        <fullName evidence="2">Permease prefix domain 1-containing protein</fullName>
    </submittedName>
</protein>
<name>A0ABT7L4U0_9BACI</name>
<feature type="transmembrane region" description="Helical" evidence="1">
    <location>
        <begin position="162"/>
        <end position="183"/>
    </location>
</feature>
<keyword evidence="3" id="KW-1185">Reference proteome</keyword>
<dbReference type="Proteomes" id="UP001235343">
    <property type="component" value="Unassembled WGS sequence"/>
</dbReference>
<keyword evidence="1" id="KW-1133">Transmembrane helix</keyword>
<gene>
    <name evidence="2" type="ORF">QQS35_10415</name>
</gene>
<dbReference type="EMBL" id="JASTZU010000034">
    <property type="protein sequence ID" value="MDL4840864.1"/>
    <property type="molecule type" value="Genomic_DNA"/>
</dbReference>
<dbReference type="RefSeq" id="WP_285932010.1">
    <property type="nucleotide sequence ID" value="NZ_JASTZU010000034.1"/>
</dbReference>
<organism evidence="2 3">
    <name type="scientific">Aquibacillus rhizosphaerae</name>
    <dbReference type="NCBI Taxonomy" id="3051431"/>
    <lineage>
        <taxon>Bacteria</taxon>
        <taxon>Bacillati</taxon>
        <taxon>Bacillota</taxon>
        <taxon>Bacilli</taxon>
        <taxon>Bacillales</taxon>
        <taxon>Bacillaceae</taxon>
        <taxon>Aquibacillus</taxon>
    </lineage>
</organism>
<feature type="transmembrane region" description="Helical" evidence="1">
    <location>
        <begin position="107"/>
        <end position="125"/>
    </location>
</feature>
<reference evidence="2 3" key="1">
    <citation type="submission" date="2023-06" db="EMBL/GenBank/DDBJ databases">
        <title>Aquibacillus rhizosphaerae LR5S19.</title>
        <authorList>
            <person name="Sun J.-Q."/>
        </authorList>
    </citation>
    <scope>NUCLEOTIDE SEQUENCE [LARGE SCALE GENOMIC DNA]</scope>
    <source>
        <strain evidence="2 3">LR5S19</strain>
    </source>
</reference>
<proteinExistence type="predicted"/>
<keyword evidence="1" id="KW-0812">Transmembrane</keyword>
<feature type="transmembrane region" description="Helical" evidence="1">
    <location>
        <begin position="235"/>
        <end position="253"/>
    </location>
</feature>
<dbReference type="InterPro" id="IPR047928">
    <property type="entry name" value="Perm_prefix_1"/>
</dbReference>
<comment type="caution">
    <text evidence="2">The sequence shown here is derived from an EMBL/GenBank/DDBJ whole genome shotgun (WGS) entry which is preliminary data.</text>
</comment>
<feature type="transmembrane region" description="Helical" evidence="1">
    <location>
        <begin position="80"/>
        <end position="101"/>
    </location>
</feature>
<evidence type="ECO:0000313" key="2">
    <source>
        <dbReference type="EMBL" id="MDL4840864.1"/>
    </source>
</evidence>